<dbReference type="PATRIC" id="fig|660596.6.peg.5337"/>
<dbReference type="EMBL" id="CP017592">
    <property type="protein sequence ID" value="ARF52753.1"/>
    <property type="molecule type" value="Genomic_DNA"/>
</dbReference>
<reference evidence="2" key="2">
    <citation type="submission" date="2012-01" db="EMBL/GenBank/DDBJ databases">
        <authorList>
            <person name="Biehl B.S."/>
            <person name="Ding Y."/>
            <person name="Dugan-Rocha S.P."/>
            <person name="Gibbs R.A."/>
            <person name="Glasner J.D."/>
            <person name="Kovar C."/>
            <person name="Muzny D.M."/>
            <person name="Neeno-Eckwall E.C."/>
            <person name="Perna N.T."/>
            <person name="Qin X."/>
            <person name="von Bodman S.B."/>
            <person name="Weinstock G.M."/>
        </authorList>
    </citation>
    <scope>NUCLEOTIDE SEQUENCE</scope>
    <source>
        <strain evidence="2">DC283</strain>
    </source>
</reference>
<geneLocation type="plasmid" evidence="1 4">
    <name>ppDSJ01</name>
</geneLocation>
<accession>H3RLJ4</accession>
<evidence type="ECO:0000313" key="3">
    <source>
        <dbReference type="Proteomes" id="UP000005050"/>
    </source>
</evidence>
<reference evidence="1 4" key="3">
    <citation type="submission" date="2016-10" db="EMBL/GenBank/DDBJ databases">
        <title>Complete Genome Assembly of Pantoea stewartii subsp. stewartii DC283, a Corn Pathogen.</title>
        <authorList>
            <person name="Duong D.A."/>
            <person name="Stevens A.M."/>
            <person name="Jensen R.V."/>
        </authorList>
    </citation>
    <scope>NUCLEOTIDE SEQUENCE [LARGE SCALE GENOMIC DNA]</scope>
    <source>
        <strain evidence="1 4">DC283</strain>
        <plasmid evidence="1 4">ppDSJ01</plasmid>
    </source>
</reference>
<name>H3RLJ4_PANSE</name>
<evidence type="ECO:0000313" key="1">
    <source>
        <dbReference type="EMBL" id="ARF52753.1"/>
    </source>
</evidence>
<dbReference type="KEGG" id="pstw:DSJ_26450"/>
<evidence type="ECO:0000313" key="4">
    <source>
        <dbReference type="Proteomes" id="UP000192380"/>
    </source>
</evidence>
<sequence>MTNNTNSLADTASLQADLIQAVASLRCIHEIMMNAEGVSGVPKHARIALEGVLCGLEGYTDGEMQA</sequence>
<protein>
    <submittedName>
        <fullName evidence="2">Uncharacterized protein</fullName>
    </submittedName>
</protein>
<gene>
    <name evidence="2" type="ORF">CKS_5568</name>
    <name evidence="1" type="ORF">DSJ_26450</name>
</gene>
<reference evidence="2 3" key="1">
    <citation type="journal article" date="2012" name="Mol. Microbiol.">
        <title>The genetic and structural basis of two distinct terminal side branch residues in stewartan and amylovoran exopolysaccharides and their potential role in host adaptation.</title>
        <authorList>
            <person name="Wang X."/>
            <person name="Yang F."/>
            <person name="von Bodman S.B."/>
        </authorList>
    </citation>
    <scope>NUCLEOTIDE SEQUENCE [LARGE SCALE GENOMIC DNA]</scope>
    <source>
        <strain evidence="2 3">DC283</strain>
    </source>
</reference>
<dbReference type="EMBL" id="AHIE01000047">
    <property type="protein sequence ID" value="EHT97707.1"/>
    <property type="molecule type" value="Genomic_DNA"/>
</dbReference>
<dbReference type="Proteomes" id="UP000192380">
    <property type="component" value="Plasmid ppDSJ01"/>
</dbReference>
<dbReference type="RefSeq" id="WP_006122372.1">
    <property type="nucleotide sequence ID" value="NZ_AHIE01000047.1"/>
</dbReference>
<proteinExistence type="predicted"/>
<keyword evidence="4" id="KW-1185">Reference proteome</keyword>
<keyword evidence="1" id="KW-0614">Plasmid</keyword>
<evidence type="ECO:0000313" key="2">
    <source>
        <dbReference type="EMBL" id="EHT97707.1"/>
    </source>
</evidence>
<dbReference type="Proteomes" id="UP000005050">
    <property type="component" value="Unassembled WGS sequence"/>
</dbReference>
<dbReference type="AlphaFoldDB" id="H3RLJ4"/>
<organism evidence="2 3">
    <name type="scientific">Pantoea stewartii subsp. stewartii DC283</name>
    <dbReference type="NCBI Taxonomy" id="660596"/>
    <lineage>
        <taxon>Bacteria</taxon>
        <taxon>Pseudomonadati</taxon>
        <taxon>Pseudomonadota</taxon>
        <taxon>Gammaproteobacteria</taxon>
        <taxon>Enterobacterales</taxon>
        <taxon>Erwiniaceae</taxon>
        <taxon>Pantoea</taxon>
    </lineage>
</organism>